<proteinExistence type="predicted"/>
<evidence type="ECO:0000313" key="2">
    <source>
        <dbReference type="EMBL" id="MEQ2177006.1"/>
    </source>
</evidence>
<evidence type="ECO:0000256" key="1">
    <source>
        <dbReference type="SAM" id="MobiDB-lite"/>
    </source>
</evidence>
<protein>
    <submittedName>
        <fullName evidence="2">Uncharacterized protein</fullName>
    </submittedName>
</protein>
<feature type="region of interest" description="Disordered" evidence="1">
    <location>
        <begin position="34"/>
        <end position="66"/>
    </location>
</feature>
<feature type="compositionally biased region" description="Polar residues" evidence="1">
    <location>
        <begin position="57"/>
        <end position="66"/>
    </location>
</feature>
<gene>
    <name evidence="2" type="ORF">GOODEAATRI_034101</name>
</gene>
<dbReference type="EMBL" id="JAHRIO010057966">
    <property type="protein sequence ID" value="MEQ2177006.1"/>
    <property type="molecule type" value="Genomic_DNA"/>
</dbReference>
<comment type="caution">
    <text evidence="2">The sequence shown here is derived from an EMBL/GenBank/DDBJ whole genome shotgun (WGS) entry which is preliminary data.</text>
</comment>
<keyword evidence="3" id="KW-1185">Reference proteome</keyword>
<accession>A0ABV0NZX9</accession>
<evidence type="ECO:0000313" key="3">
    <source>
        <dbReference type="Proteomes" id="UP001476798"/>
    </source>
</evidence>
<feature type="non-terminal residue" evidence="2">
    <location>
        <position position="1"/>
    </location>
</feature>
<name>A0ABV0NZX9_9TELE</name>
<organism evidence="2 3">
    <name type="scientific">Goodea atripinnis</name>
    <dbReference type="NCBI Taxonomy" id="208336"/>
    <lineage>
        <taxon>Eukaryota</taxon>
        <taxon>Metazoa</taxon>
        <taxon>Chordata</taxon>
        <taxon>Craniata</taxon>
        <taxon>Vertebrata</taxon>
        <taxon>Euteleostomi</taxon>
        <taxon>Actinopterygii</taxon>
        <taxon>Neopterygii</taxon>
        <taxon>Teleostei</taxon>
        <taxon>Neoteleostei</taxon>
        <taxon>Acanthomorphata</taxon>
        <taxon>Ovalentaria</taxon>
        <taxon>Atherinomorphae</taxon>
        <taxon>Cyprinodontiformes</taxon>
        <taxon>Goodeidae</taxon>
        <taxon>Goodea</taxon>
    </lineage>
</organism>
<dbReference type="Proteomes" id="UP001476798">
    <property type="component" value="Unassembled WGS sequence"/>
</dbReference>
<feature type="compositionally biased region" description="Basic and acidic residues" evidence="1">
    <location>
        <begin position="46"/>
        <end position="56"/>
    </location>
</feature>
<sequence>YLTPAKRQRLSALHTRATLVRGLMSEVTLMVGQIGSRPGQQRRSKKASEAARDCRNKASSLTLLAA</sequence>
<reference evidence="2 3" key="1">
    <citation type="submission" date="2021-06" db="EMBL/GenBank/DDBJ databases">
        <authorList>
            <person name="Palmer J.M."/>
        </authorList>
    </citation>
    <scope>NUCLEOTIDE SEQUENCE [LARGE SCALE GENOMIC DNA]</scope>
    <source>
        <strain evidence="2 3">GA_2019</strain>
        <tissue evidence="2">Muscle</tissue>
    </source>
</reference>